<dbReference type="Proteomes" id="UP000249185">
    <property type="component" value="Unassembled WGS sequence"/>
</dbReference>
<dbReference type="InterPro" id="IPR012334">
    <property type="entry name" value="Pectin_lyas_fold"/>
</dbReference>
<dbReference type="InterPro" id="IPR011050">
    <property type="entry name" value="Pectin_lyase_fold/virulence"/>
</dbReference>
<gene>
    <name evidence="2" type="ORF">DI556_06835</name>
</gene>
<comment type="caution">
    <text evidence="2">The sequence shown here is derived from an EMBL/GenBank/DDBJ whole genome shotgun (WGS) entry which is preliminary data.</text>
</comment>
<sequence length="484" mass="51145">MATISASDQAQLLTALSQAQSGDTIALAAGNYGTLSLDGTKYATRYLKYAGEVTITSADANNQAVIDGITLNGVTNMTFKDVVFDYKSATTSGGVPVNVNVSKFITFDGVTFDGEVQGGYGRGTGIKVSQGNDVVITDSIISDYRKGIEAWATTGLTIENNTIQNISYDGVVTGHVVNHTISGNTIAMNANPAEDQHRDGIQIWNQGTKAATSNLLIEGNTITATDTTTHGIFMGNADAKTATDYAEFYSNVTIQDNVIMTGQKLGIAVGQTDGLVVTGNTMIQHGALNDDPRTVTIPLLHVEQDAINVTLTDNILNGAPVVANVAWDEVIGASPAWTVSDNTVVKLDWDIGDSTGDPWGDVQGNGQADEFRFKGTWVTNSSRTDIVDDLLFAEGDTIVLINYQSNSFKGVWQGNQLDVNAAGTYVKIDSLTDLQELAHVSPAVTTSVLGDTLTLHIAQTGGTHNIVIDGVGEAFVSTYDPALF</sequence>
<proteinExistence type="predicted"/>
<dbReference type="InterPro" id="IPR007742">
    <property type="entry name" value="NosD_dom"/>
</dbReference>
<name>A0A2W5NJ27_RHOSU</name>
<evidence type="ECO:0000259" key="1">
    <source>
        <dbReference type="Pfam" id="PF05048"/>
    </source>
</evidence>
<feature type="domain" description="Periplasmic copper-binding protein NosD beta helix" evidence="1">
    <location>
        <begin position="59"/>
        <end position="233"/>
    </location>
</feature>
<evidence type="ECO:0000313" key="2">
    <source>
        <dbReference type="EMBL" id="PZQ50825.1"/>
    </source>
</evidence>
<evidence type="ECO:0000313" key="3">
    <source>
        <dbReference type="Proteomes" id="UP000249185"/>
    </source>
</evidence>
<dbReference type="SMART" id="SM00710">
    <property type="entry name" value="PbH1"/>
    <property type="match status" value="7"/>
</dbReference>
<organism evidence="2 3">
    <name type="scientific">Rhodovulum sulfidophilum</name>
    <name type="common">Rhodobacter sulfidophilus</name>
    <dbReference type="NCBI Taxonomy" id="35806"/>
    <lineage>
        <taxon>Bacteria</taxon>
        <taxon>Pseudomonadati</taxon>
        <taxon>Pseudomonadota</taxon>
        <taxon>Alphaproteobacteria</taxon>
        <taxon>Rhodobacterales</taxon>
        <taxon>Paracoccaceae</taxon>
        <taxon>Rhodovulum</taxon>
    </lineage>
</organism>
<dbReference type="Gene3D" id="2.160.20.10">
    <property type="entry name" value="Single-stranded right-handed beta-helix, Pectin lyase-like"/>
    <property type="match status" value="1"/>
</dbReference>
<reference evidence="2 3" key="1">
    <citation type="submission" date="2017-08" db="EMBL/GenBank/DDBJ databases">
        <title>Infants hospitalized years apart are colonized by the same room-sourced microbial strains.</title>
        <authorList>
            <person name="Brooks B."/>
            <person name="Olm M.R."/>
            <person name="Firek B.A."/>
            <person name="Baker R."/>
            <person name="Thomas B.C."/>
            <person name="Morowitz M.J."/>
            <person name="Banfield J.F."/>
        </authorList>
    </citation>
    <scope>NUCLEOTIDE SEQUENCE [LARGE SCALE GENOMIC DNA]</scope>
    <source>
        <strain evidence="2">S2_005_002_R2_34</strain>
    </source>
</reference>
<dbReference type="AlphaFoldDB" id="A0A2W5NJ27"/>
<protein>
    <recommendedName>
        <fullName evidence="1">Periplasmic copper-binding protein NosD beta helix domain-containing protein</fullName>
    </recommendedName>
</protein>
<dbReference type="EMBL" id="QFPW01000003">
    <property type="protein sequence ID" value="PZQ50825.1"/>
    <property type="molecule type" value="Genomic_DNA"/>
</dbReference>
<dbReference type="SUPFAM" id="SSF51126">
    <property type="entry name" value="Pectin lyase-like"/>
    <property type="match status" value="1"/>
</dbReference>
<dbReference type="InterPro" id="IPR006626">
    <property type="entry name" value="PbH1"/>
</dbReference>
<dbReference type="Pfam" id="PF05048">
    <property type="entry name" value="NosD"/>
    <property type="match status" value="1"/>
</dbReference>
<accession>A0A2W5NJ27</accession>